<sequence length="87" mass="9471">VVSDIRANPIAPQPPSLTLLTHADVVDQSERIHKKQSLYACRNAGLGLVVAAEWVIEWHVIRYSLLLVGVAEAVSRLTMLSKSSPLA</sequence>
<gene>
    <name evidence="1" type="ORF">PENTCL1PPCAC_9429</name>
</gene>
<keyword evidence="2" id="KW-1185">Reference proteome</keyword>
<proteinExistence type="predicted"/>
<dbReference type="Proteomes" id="UP001432027">
    <property type="component" value="Unassembled WGS sequence"/>
</dbReference>
<accession>A0AAV5T0Z3</accession>
<dbReference type="AlphaFoldDB" id="A0AAV5T0Z3"/>
<name>A0AAV5T0Z3_9BILA</name>
<feature type="non-terminal residue" evidence="1">
    <location>
        <position position="87"/>
    </location>
</feature>
<dbReference type="EMBL" id="BTSX01000003">
    <property type="protein sequence ID" value="GMS87254.1"/>
    <property type="molecule type" value="Genomic_DNA"/>
</dbReference>
<evidence type="ECO:0000313" key="1">
    <source>
        <dbReference type="EMBL" id="GMS87254.1"/>
    </source>
</evidence>
<organism evidence="1 2">
    <name type="scientific">Pristionchus entomophagus</name>
    <dbReference type="NCBI Taxonomy" id="358040"/>
    <lineage>
        <taxon>Eukaryota</taxon>
        <taxon>Metazoa</taxon>
        <taxon>Ecdysozoa</taxon>
        <taxon>Nematoda</taxon>
        <taxon>Chromadorea</taxon>
        <taxon>Rhabditida</taxon>
        <taxon>Rhabditina</taxon>
        <taxon>Diplogasteromorpha</taxon>
        <taxon>Diplogasteroidea</taxon>
        <taxon>Neodiplogasteridae</taxon>
        <taxon>Pristionchus</taxon>
    </lineage>
</organism>
<protein>
    <submittedName>
        <fullName evidence="1">Uncharacterized protein</fullName>
    </submittedName>
</protein>
<evidence type="ECO:0000313" key="2">
    <source>
        <dbReference type="Proteomes" id="UP001432027"/>
    </source>
</evidence>
<feature type="non-terminal residue" evidence="1">
    <location>
        <position position="1"/>
    </location>
</feature>
<reference evidence="1" key="1">
    <citation type="submission" date="2023-10" db="EMBL/GenBank/DDBJ databases">
        <title>Genome assembly of Pristionchus species.</title>
        <authorList>
            <person name="Yoshida K."/>
            <person name="Sommer R.J."/>
        </authorList>
    </citation>
    <scope>NUCLEOTIDE SEQUENCE</scope>
    <source>
        <strain evidence="1">RS0144</strain>
    </source>
</reference>
<comment type="caution">
    <text evidence="1">The sequence shown here is derived from an EMBL/GenBank/DDBJ whole genome shotgun (WGS) entry which is preliminary data.</text>
</comment>